<dbReference type="GO" id="GO:0008841">
    <property type="term" value="F:dihydrofolate synthase activity"/>
    <property type="evidence" value="ECO:0007669"/>
    <property type="project" value="TreeGrafter"/>
</dbReference>
<keyword evidence="8" id="KW-0460">Magnesium</keyword>
<dbReference type="GO" id="GO:0005524">
    <property type="term" value="F:ATP binding"/>
    <property type="evidence" value="ECO:0007669"/>
    <property type="project" value="UniProtKB-KW"/>
</dbReference>
<evidence type="ECO:0000256" key="11">
    <source>
        <dbReference type="PIRNR" id="PIRNR001563"/>
    </source>
</evidence>
<dbReference type="EMBL" id="JPVN01000010">
    <property type="protein sequence ID" value="KGR78663.1"/>
    <property type="molecule type" value="Genomic_DNA"/>
</dbReference>
<dbReference type="GO" id="GO:0005737">
    <property type="term" value="C:cytoplasm"/>
    <property type="evidence" value="ECO:0007669"/>
    <property type="project" value="TreeGrafter"/>
</dbReference>
<evidence type="ECO:0000256" key="3">
    <source>
        <dbReference type="ARBA" id="ARBA00013025"/>
    </source>
</evidence>
<dbReference type="InterPro" id="IPR036565">
    <property type="entry name" value="Mur-like_cat_sf"/>
</dbReference>
<keyword evidence="5" id="KW-0479">Metal-binding</keyword>
<evidence type="ECO:0000259" key="12">
    <source>
        <dbReference type="Pfam" id="PF02875"/>
    </source>
</evidence>
<sequence>MIPKLDEYKEKWGVFSDTSIKPGLASINNALKLLNQPHKGLNVVHLAGTNGKGSTLTFIENIARSHGLSVGKFMSPCIVDVHDQIQINGIPISEEEMDQIFNLFKKSSISELLTDFELLTCAAFVHFNKNGVDLVLLEAGMGGREDSTNVITPIVSVIPSIALEHTRFLGNTIESIAKHKAGIIKENRPVVIGDLPPEAIKVIEMEANDKKAPLYRLGKEFLVDLAIDGDIYRNDLKGIQINNLKRFLLGNHQGLNMAIAITSFIEVANHFSLRIEPEKVLEAVANTRVPGRFEEIIENIIFDGAHNPDSAEKLVQTIKQQFPNEKIIFIIGMLADKDVKAVLSILETISDQFYFVDFSNPRAMNAEELVMLSNANEKYIIEKNDSLFQKLNSKGEKIIVTGSLYLLAEIRQQFLSRK</sequence>
<evidence type="ECO:0000256" key="2">
    <source>
        <dbReference type="ARBA" id="ARBA00008276"/>
    </source>
</evidence>
<evidence type="ECO:0000256" key="6">
    <source>
        <dbReference type="ARBA" id="ARBA00022741"/>
    </source>
</evidence>
<dbReference type="Gene3D" id="3.40.1190.10">
    <property type="entry name" value="Mur-like, catalytic domain"/>
    <property type="match status" value="1"/>
</dbReference>
<evidence type="ECO:0000313" key="15">
    <source>
        <dbReference type="Proteomes" id="UP000030416"/>
    </source>
</evidence>
<dbReference type="Gene3D" id="3.90.190.20">
    <property type="entry name" value="Mur ligase, C-terminal domain"/>
    <property type="match status" value="1"/>
</dbReference>
<keyword evidence="7 11" id="KW-0067">ATP-binding</keyword>
<dbReference type="EC" id="6.3.2.17" evidence="3"/>
<dbReference type="SUPFAM" id="SSF53244">
    <property type="entry name" value="MurD-like peptide ligases, peptide-binding domain"/>
    <property type="match status" value="1"/>
</dbReference>
<evidence type="ECO:0000256" key="5">
    <source>
        <dbReference type="ARBA" id="ARBA00022723"/>
    </source>
</evidence>
<organism evidence="14 15">
    <name type="scientific">Ureibacillus manganicus DSM 26584</name>
    <dbReference type="NCBI Taxonomy" id="1384049"/>
    <lineage>
        <taxon>Bacteria</taxon>
        <taxon>Bacillati</taxon>
        <taxon>Bacillota</taxon>
        <taxon>Bacilli</taxon>
        <taxon>Bacillales</taxon>
        <taxon>Caryophanaceae</taxon>
        <taxon>Ureibacillus</taxon>
    </lineage>
</organism>
<feature type="domain" description="Mur ligase C-terminal" evidence="12">
    <location>
        <begin position="291"/>
        <end position="403"/>
    </location>
</feature>
<evidence type="ECO:0000313" key="14">
    <source>
        <dbReference type="EMBL" id="KGR78663.1"/>
    </source>
</evidence>
<dbReference type="NCBIfam" id="TIGR01499">
    <property type="entry name" value="folC"/>
    <property type="match status" value="1"/>
</dbReference>
<dbReference type="SUPFAM" id="SSF53623">
    <property type="entry name" value="MurD-like peptide ligases, catalytic domain"/>
    <property type="match status" value="1"/>
</dbReference>
<reference evidence="14 15" key="1">
    <citation type="submission" date="2014-02" db="EMBL/GenBank/DDBJ databases">
        <title>Draft genome sequence of Lysinibacillus manganicus DSM 26584T.</title>
        <authorList>
            <person name="Zhang F."/>
            <person name="Wang G."/>
            <person name="Zhang L."/>
        </authorList>
    </citation>
    <scope>NUCLEOTIDE SEQUENCE [LARGE SCALE GENOMIC DNA]</scope>
    <source>
        <strain evidence="14 15">DSM 26584</strain>
    </source>
</reference>
<feature type="domain" description="Mur ligase central" evidence="13">
    <location>
        <begin position="47"/>
        <end position="262"/>
    </location>
</feature>
<comment type="catalytic activity">
    <reaction evidence="10">
        <text>(6S)-5,6,7,8-tetrahydrofolyl-(gamma-L-Glu)(n) + L-glutamate + ATP = (6S)-5,6,7,8-tetrahydrofolyl-(gamma-L-Glu)(n+1) + ADP + phosphate + H(+)</text>
        <dbReference type="Rhea" id="RHEA:10580"/>
        <dbReference type="Rhea" id="RHEA-COMP:14738"/>
        <dbReference type="Rhea" id="RHEA-COMP:14740"/>
        <dbReference type="ChEBI" id="CHEBI:15378"/>
        <dbReference type="ChEBI" id="CHEBI:29985"/>
        <dbReference type="ChEBI" id="CHEBI:30616"/>
        <dbReference type="ChEBI" id="CHEBI:43474"/>
        <dbReference type="ChEBI" id="CHEBI:141005"/>
        <dbReference type="ChEBI" id="CHEBI:456216"/>
        <dbReference type="EC" id="6.3.2.17"/>
    </reaction>
</comment>
<dbReference type="PANTHER" id="PTHR11136:SF0">
    <property type="entry name" value="DIHYDROFOLATE SYNTHETASE-RELATED"/>
    <property type="match status" value="1"/>
</dbReference>
<evidence type="ECO:0000256" key="10">
    <source>
        <dbReference type="ARBA" id="ARBA00047493"/>
    </source>
</evidence>
<dbReference type="AlphaFoldDB" id="A0A0A3I7F2"/>
<dbReference type="FunFam" id="3.40.1190.10:FF:000011">
    <property type="entry name" value="Folylpolyglutamate synthase/dihydrofolate synthase"/>
    <property type="match status" value="1"/>
</dbReference>
<dbReference type="eggNOG" id="COG0285">
    <property type="taxonomic scope" value="Bacteria"/>
</dbReference>
<dbReference type="Pfam" id="PF02875">
    <property type="entry name" value="Mur_ligase_C"/>
    <property type="match status" value="1"/>
</dbReference>
<evidence type="ECO:0000256" key="9">
    <source>
        <dbReference type="ARBA" id="ARBA00030592"/>
    </source>
</evidence>
<dbReference type="Pfam" id="PF08245">
    <property type="entry name" value="Mur_ligase_M"/>
    <property type="match status" value="1"/>
</dbReference>
<proteinExistence type="inferred from homology"/>
<dbReference type="InterPro" id="IPR036615">
    <property type="entry name" value="Mur_ligase_C_dom_sf"/>
</dbReference>
<comment type="cofactor">
    <cofactor evidence="1">
        <name>Mg(2+)</name>
        <dbReference type="ChEBI" id="CHEBI:18420"/>
    </cofactor>
</comment>
<dbReference type="InterPro" id="IPR004101">
    <property type="entry name" value="Mur_ligase_C"/>
</dbReference>
<evidence type="ECO:0000259" key="13">
    <source>
        <dbReference type="Pfam" id="PF08245"/>
    </source>
</evidence>
<keyword evidence="6 11" id="KW-0547">Nucleotide-binding</keyword>
<dbReference type="Proteomes" id="UP000030416">
    <property type="component" value="Unassembled WGS sequence"/>
</dbReference>
<evidence type="ECO:0000256" key="4">
    <source>
        <dbReference type="ARBA" id="ARBA00022598"/>
    </source>
</evidence>
<dbReference type="STRING" id="1384049.CD29_09805"/>
<dbReference type="InterPro" id="IPR013221">
    <property type="entry name" value="Mur_ligase_cen"/>
</dbReference>
<comment type="similarity">
    <text evidence="2 11">Belongs to the folylpolyglutamate synthase family.</text>
</comment>
<evidence type="ECO:0000256" key="7">
    <source>
        <dbReference type="ARBA" id="ARBA00022840"/>
    </source>
</evidence>
<gene>
    <name evidence="14" type="ORF">CD29_09805</name>
</gene>
<dbReference type="InterPro" id="IPR001645">
    <property type="entry name" value="Folylpolyglutamate_synth"/>
</dbReference>
<dbReference type="GO" id="GO:0046872">
    <property type="term" value="F:metal ion binding"/>
    <property type="evidence" value="ECO:0007669"/>
    <property type="project" value="UniProtKB-KW"/>
</dbReference>
<dbReference type="InterPro" id="IPR018109">
    <property type="entry name" value="Folylpolyglutamate_synth_CS"/>
</dbReference>
<accession>A0A0A3I7F2</accession>
<dbReference type="PIRSF" id="PIRSF001563">
    <property type="entry name" value="Folylpolyglu_synth"/>
    <property type="match status" value="1"/>
</dbReference>
<dbReference type="OrthoDB" id="9809356at2"/>
<keyword evidence="4 11" id="KW-0436">Ligase</keyword>
<name>A0A0A3I7F2_9BACL</name>
<dbReference type="PROSITE" id="PS01012">
    <property type="entry name" value="FOLYLPOLYGLU_SYNT_2"/>
    <property type="match status" value="1"/>
</dbReference>
<evidence type="ECO:0000256" key="8">
    <source>
        <dbReference type="ARBA" id="ARBA00022842"/>
    </source>
</evidence>
<evidence type="ECO:0000256" key="1">
    <source>
        <dbReference type="ARBA" id="ARBA00001946"/>
    </source>
</evidence>
<dbReference type="PANTHER" id="PTHR11136">
    <property type="entry name" value="FOLYLPOLYGLUTAMATE SYNTHASE-RELATED"/>
    <property type="match status" value="1"/>
</dbReference>
<dbReference type="RefSeq" id="WP_036185843.1">
    <property type="nucleotide sequence ID" value="NZ_AVDA01000010.1"/>
</dbReference>
<comment type="caution">
    <text evidence="14">The sequence shown here is derived from an EMBL/GenBank/DDBJ whole genome shotgun (WGS) entry which is preliminary data.</text>
</comment>
<keyword evidence="15" id="KW-1185">Reference proteome</keyword>
<dbReference type="GO" id="GO:0004326">
    <property type="term" value="F:tetrahydrofolylpolyglutamate synthase activity"/>
    <property type="evidence" value="ECO:0007669"/>
    <property type="project" value="UniProtKB-EC"/>
</dbReference>
<protein>
    <recommendedName>
        <fullName evidence="3">tetrahydrofolate synthase</fullName>
        <ecNumber evidence="3">6.3.2.17</ecNumber>
    </recommendedName>
    <alternativeName>
        <fullName evidence="9">Tetrahydrofolylpolyglutamate synthase</fullName>
    </alternativeName>
</protein>